<feature type="region of interest" description="Disordered" evidence="1">
    <location>
        <begin position="1"/>
        <end position="106"/>
    </location>
</feature>
<sequence>MPSRRVSGDTRARAEEEGTLSPVTASGIQAAEPTTSQAQITQRHGVNKASPLAQQAKENRSKKRRGLLSRPRGIKATREKAKQTQGRAERVRVSENTEGKQQDYHQ</sequence>
<evidence type="ECO:0000313" key="2">
    <source>
        <dbReference type="EMBL" id="OJJ85310.1"/>
    </source>
</evidence>
<protein>
    <submittedName>
        <fullName evidence="2">Uncharacterized protein</fullName>
    </submittedName>
</protein>
<dbReference type="AlphaFoldDB" id="A0A1L9VN57"/>
<reference evidence="3" key="1">
    <citation type="journal article" date="2017" name="Genome Biol.">
        <title>Comparative genomics reveals high biological diversity and specific adaptations in the industrially and medically important fungal genus Aspergillus.</title>
        <authorList>
            <person name="de Vries R.P."/>
            <person name="Riley R."/>
            <person name="Wiebenga A."/>
            <person name="Aguilar-Osorio G."/>
            <person name="Amillis S."/>
            <person name="Uchima C.A."/>
            <person name="Anderluh G."/>
            <person name="Asadollahi M."/>
            <person name="Askin M."/>
            <person name="Barry K."/>
            <person name="Battaglia E."/>
            <person name="Bayram O."/>
            <person name="Benocci T."/>
            <person name="Braus-Stromeyer S.A."/>
            <person name="Caldana C."/>
            <person name="Canovas D."/>
            <person name="Cerqueira G.C."/>
            <person name="Chen F."/>
            <person name="Chen W."/>
            <person name="Choi C."/>
            <person name="Clum A."/>
            <person name="Dos Santos R.A."/>
            <person name="Damasio A.R."/>
            <person name="Diallinas G."/>
            <person name="Emri T."/>
            <person name="Fekete E."/>
            <person name="Flipphi M."/>
            <person name="Freyberg S."/>
            <person name="Gallo A."/>
            <person name="Gournas C."/>
            <person name="Habgood R."/>
            <person name="Hainaut M."/>
            <person name="Harispe M.L."/>
            <person name="Henrissat B."/>
            <person name="Hilden K.S."/>
            <person name="Hope R."/>
            <person name="Hossain A."/>
            <person name="Karabika E."/>
            <person name="Karaffa L."/>
            <person name="Karanyi Z."/>
            <person name="Krasevec N."/>
            <person name="Kuo A."/>
            <person name="Kusch H."/>
            <person name="LaButti K."/>
            <person name="Lagendijk E.L."/>
            <person name="Lapidus A."/>
            <person name="Levasseur A."/>
            <person name="Lindquist E."/>
            <person name="Lipzen A."/>
            <person name="Logrieco A.F."/>
            <person name="MacCabe A."/>
            <person name="Maekelae M.R."/>
            <person name="Malavazi I."/>
            <person name="Melin P."/>
            <person name="Meyer V."/>
            <person name="Mielnichuk N."/>
            <person name="Miskei M."/>
            <person name="Molnar A.P."/>
            <person name="Mule G."/>
            <person name="Ngan C.Y."/>
            <person name="Orejas M."/>
            <person name="Orosz E."/>
            <person name="Ouedraogo J.P."/>
            <person name="Overkamp K.M."/>
            <person name="Park H.-S."/>
            <person name="Perrone G."/>
            <person name="Piumi F."/>
            <person name="Punt P.J."/>
            <person name="Ram A.F."/>
            <person name="Ramon A."/>
            <person name="Rauscher S."/>
            <person name="Record E."/>
            <person name="Riano-Pachon D.M."/>
            <person name="Robert V."/>
            <person name="Roehrig J."/>
            <person name="Ruller R."/>
            <person name="Salamov A."/>
            <person name="Salih N.S."/>
            <person name="Samson R.A."/>
            <person name="Sandor E."/>
            <person name="Sanguinetti M."/>
            <person name="Schuetze T."/>
            <person name="Sepcic K."/>
            <person name="Shelest E."/>
            <person name="Sherlock G."/>
            <person name="Sophianopoulou V."/>
            <person name="Squina F.M."/>
            <person name="Sun H."/>
            <person name="Susca A."/>
            <person name="Todd R.B."/>
            <person name="Tsang A."/>
            <person name="Unkles S.E."/>
            <person name="van de Wiele N."/>
            <person name="van Rossen-Uffink D."/>
            <person name="Oliveira J.V."/>
            <person name="Vesth T.C."/>
            <person name="Visser J."/>
            <person name="Yu J.-H."/>
            <person name="Zhou M."/>
            <person name="Andersen M.R."/>
            <person name="Archer D.B."/>
            <person name="Baker S.E."/>
            <person name="Benoit I."/>
            <person name="Brakhage A.A."/>
            <person name="Braus G.H."/>
            <person name="Fischer R."/>
            <person name="Frisvad J.C."/>
            <person name="Goldman G.H."/>
            <person name="Houbraken J."/>
            <person name="Oakley B."/>
            <person name="Pocsi I."/>
            <person name="Scazzocchio C."/>
            <person name="Seiboth B."/>
            <person name="vanKuyk P.A."/>
            <person name="Wortman J."/>
            <person name="Dyer P.S."/>
            <person name="Grigoriev I.V."/>
        </authorList>
    </citation>
    <scope>NUCLEOTIDE SEQUENCE [LARGE SCALE GENOMIC DNA]</scope>
    <source>
        <strain evidence="3">CBS 516.65</strain>
    </source>
</reference>
<feature type="compositionally biased region" description="Basic and acidic residues" evidence="1">
    <location>
        <begin position="1"/>
        <end position="16"/>
    </location>
</feature>
<dbReference type="RefSeq" id="XP_022402008.1">
    <property type="nucleotide sequence ID" value="XM_022546416.1"/>
</dbReference>
<feature type="compositionally biased region" description="Basic and acidic residues" evidence="1">
    <location>
        <begin position="76"/>
        <end position="106"/>
    </location>
</feature>
<dbReference type="VEuPathDB" id="FungiDB:ASPGLDRAFT_46309"/>
<dbReference type="EMBL" id="KV878895">
    <property type="protein sequence ID" value="OJJ85310.1"/>
    <property type="molecule type" value="Genomic_DNA"/>
</dbReference>
<feature type="compositionally biased region" description="Polar residues" evidence="1">
    <location>
        <begin position="21"/>
        <end position="44"/>
    </location>
</feature>
<dbReference type="GeneID" id="34462677"/>
<proteinExistence type="predicted"/>
<gene>
    <name evidence="2" type="ORF">ASPGLDRAFT_46309</name>
</gene>
<evidence type="ECO:0000256" key="1">
    <source>
        <dbReference type="SAM" id="MobiDB-lite"/>
    </source>
</evidence>
<dbReference type="Proteomes" id="UP000184300">
    <property type="component" value="Unassembled WGS sequence"/>
</dbReference>
<accession>A0A1L9VN57</accession>
<organism evidence="2 3">
    <name type="scientific">Aspergillus glaucus CBS 516.65</name>
    <dbReference type="NCBI Taxonomy" id="1160497"/>
    <lineage>
        <taxon>Eukaryota</taxon>
        <taxon>Fungi</taxon>
        <taxon>Dikarya</taxon>
        <taxon>Ascomycota</taxon>
        <taxon>Pezizomycotina</taxon>
        <taxon>Eurotiomycetes</taxon>
        <taxon>Eurotiomycetidae</taxon>
        <taxon>Eurotiales</taxon>
        <taxon>Aspergillaceae</taxon>
        <taxon>Aspergillus</taxon>
        <taxon>Aspergillus subgen. Aspergillus</taxon>
    </lineage>
</organism>
<keyword evidence="3" id="KW-1185">Reference proteome</keyword>
<evidence type="ECO:0000313" key="3">
    <source>
        <dbReference type="Proteomes" id="UP000184300"/>
    </source>
</evidence>
<name>A0A1L9VN57_ASPGL</name>
<feature type="compositionally biased region" description="Basic residues" evidence="1">
    <location>
        <begin position="60"/>
        <end position="75"/>
    </location>
</feature>